<evidence type="ECO:0000256" key="3">
    <source>
        <dbReference type="RuleBase" id="RU367042"/>
    </source>
</evidence>
<comment type="caution">
    <text evidence="4">The sequence shown here is derived from an EMBL/GenBank/DDBJ whole genome shotgun (WGS) entry which is preliminary data.</text>
</comment>
<sequence length="227" mass="24376">MTDAKGSKAILLPQGTSSMVSTMLHILLSRPRHNLLGSLMMSTQLSLSYGFQLCAGRWKFLCIVKGKTRLGTIVHKKTASVLCLTTVKNEDKMEFSRILEAIKANFNDKITALHCAASGGSVNVVDAVRLLITADAHVSCVDADGNLPFDVIVCSFQAAEIKAVLEELHLDNGSDNGSVVEFLGPVSVDASSLGSFENQMPTANDSEQSGKAKTCINFNLLYHVTLT</sequence>
<comment type="subcellular location">
    <subcellularLocation>
        <location evidence="1">Cell membrane</location>
        <topology evidence="1">Peripheral membrane protein</topology>
        <orientation evidence="1">Cytoplasmic side</orientation>
    </subcellularLocation>
</comment>
<evidence type="ECO:0000313" key="5">
    <source>
        <dbReference type="Proteomes" id="UP001058974"/>
    </source>
</evidence>
<dbReference type="AlphaFoldDB" id="A0A9D5B277"/>
<dbReference type="GO" id="GO:0022625">
    <property type="term" value="C:cytosolic large ribosomal subunit"/>
    <property type="evidence" value="ECO:0007669"/>
    <property type="project" value="UniProtKB-UniRule"/>
</dbReference>
<organism evidence="4 5">
    <name type="scientific">Pisum sativum</name>
    <name type="common">Garden pea</name>
    <name type="synonym">Lathyrus oleraceus</name>
    <dbReference type="NCBI Taxonomy" id="3888"/>
    <lineage>
        <taxon>Eukaryota</taxon>
        <taxon>Viridiplantae</taxon>
        <taxon>Streptophyta</taxon>
        <taxon>Embryophyta</taxon>
        <taxon>Tracheophyta</taxon>
        <taxon>Spermatophyta</taxon>
        <taxon>Magnoliopsida</taxon>
        <taxon>eudicotyledons</taxon>
        <taxon>Gunneridae</taxon>
        <taxon>Pentapetalae</taxon>
        <taxon>rosids</taxon>
        <taxon>fabids</taxon>
        <taxon>Fabales</taxon>
        <taxon>Fabaceae</taxon>
        <taxon>Papilionoideae</taxon>
        <taxon>50 kb inversion clade</taxon>
        <taxon>NPAAA clade</taxon>
        <taxon>Hologalegina</taxon>
        <taxon>IRL clade</taxon>
        <taxon>Fabeae</taxon>
        <taxon>Lathyrus</taxon>
    </lineage>
</organism>
<keyword evidence="2" id="KW-0040">ANK repeat</keyword>
<dbReference type="InterPro" id="IPR036770">
    <property type="entry name" value="Ankyrin_rpt-contain_sf"/>
</dbReference>
<dbReference type="Proteomes" id="UP001058974">
    <property type="component" value="Chromosome 3"/>
</dbReference>
<gene>
    <name evidence="4" type="ORF">KIW84_035268</name>
</gene>
<proteinExistence type="inferred from homology"/>
<evidence type="ECO:0000313" key="4">
    <source>
        <dbReference type="EMBL" id="KAI5431048.1"/>
    </source>
</evidence>
<keyword evidence="5" id="KW-1185">Reference proteome</keyword>
<keyword evidence="3" id="KW-0687">Ribonucleoprotein</keyword>
<dbReference type="PRINTS" id="PR00882">
    <property type="entry name" value="RIBOSOMALL7A"/>
</dbReference>
<comment type="similarity">
    <text evidence="3">Belongs to the eukaryotic ribosomal protein eL8 family.</text>
</comment>
<dbReference type="Gramene" id="Psat03G0526800-T1">
    <property type="protein sequence ID" value="KAI5431048.1"/>
    <property type="gene ID" value="KIW84_035268"/>
</dbReference>
<comment type="function">
    <text evidence="3">Component of the ribosome.</text>
</comment>
<dbReference type="InterPro" id="IPR001921">
    <property type="entry name" value="Ribosomal_eL8_euk"/>
</dbReference>
<evidence type="ECO:0000256" key="1">
    <source>
        <dbReference type="ARBA" id="ARBA00004413"/>
    </source>
</evidence>
<dbReference type="GO" id="GO:0003723">
    <property type="term" value="F:RNA binding"/>
    <property type="evidence" value="ECO:0007669"/>
    <property type="project" value="UniProtKB-UniRule"/>
</dbReference>
<dbReference type="PROSITE" id="PS50088">
    <property type="entry name" value="ANK_REPEAT"/>
    <property type="match status" value="1"/>
</dbReference>
<dbReference type="SUPFAM" id="SSF48403">
    <property type="entry name" value="Ankyrin repeat"/>
    <property type="match status" value="1"/>
</dbReference>
<dbReference type="EMBL" id="JAMSHJ010000003">
    <property type="protein sequence ID" value="KAI5431048.1"/>
    <property type="molecule type" value="Genomic_DNA"/>
</dbReference>
<dbReference type="InterPro" id="IPR002110">
    <property type="entry name" value="Ankyrin_rpt"/>
</dbReference>
<dbReference type="Gene3D" id="1.25.40.20">
    <property type="entry name" value="Ankyrin repeat-containing domain"/>
    <property type="match status" value="1"/>
</dbReference>
<dbReference type="SUPFAM" id="SSF55315">
    <property type="entry name" value="L30e-like"/>
    <property type="match status" value="1"/>
</dbReference>
<dbReference type="GO" id="GO:0005886">
    <property type="term" value="C:plasma membrane"/>
    <property type="evidence" value="ECO:0007669"/>
    <property type="project" value="UniProtKB-SubCell"/>
</dbReference>
<accession>A0A9D5B277</accession>
<feature type="repeat" description="ANK" evidence="2">
    <location>
        <begin position="108"/>
        <end position="143"/>
    </location>
</feature>
<dbReference type="InterPro" id="IPR029064">
    <property type="entry name" value="Ribosomal_eL30-like_sf"/>
</dbReference>
<reference evidence="4 5" key="1">
    <citation type="journal article" date="2022" name="Nat. Genet.">
        <title>Improved pea reference genome and pan-genome highlight genomic features and evolutionary characteristics.</title>
        <authorList>
            <person name="Yang T."/>
            <person name="Liu R."/>
            <person name="Luo Y."/>
            <person name="Hu S."/>
            <person name="Wang D."/>
            <person name="Wang C."/>
            <person name="Pandey M.K."/>
            <person name="Ge S."/>
            <person name="Xu Q."/>
            <person name="Li N."/>
            <person name="Li G."/>
            <person name="Huang Y."/>
            <person name="Saxena R.K."/>
            <person name="Ji Y."/>
            <person name="Li M."/>
            <person name="Yan X."/>
            <person name="He Y."/>
            <person name="Liu Y."/>
            <person name="Wang X."/>
            <person name="Xiang C."/>
            <person name="Varshney R.K."/>
            <person name="Ding H."/>
            <person name="Gao S."/>
            <person name="Zong X."/>
        </authorList>
    </citation>
    <scope>NUCLEOTIDE SEQUENCE [LARGE SCALE GENOMIC DNA]</scope>
    <source>
        <strain evidence="4 5">cv. Zhongwan 6</strain>
    </source>
</reference>
<protein>
    <recommendedName>
        <fullName evidence="3">60S ribosomal protein L7a</fullName>
    </recommendedName>
</protein>
<keyword evidence="3" id="KW-0689">Ribosomal protein</keyword>
<evidence type="ECO:0000256" key="2">
    <source>
        <dbReference type="PROSITE-ProRule" id="PRU00023"/>
    </source>
</evidence>
<name>A0A9D5B277_PEA</name>
<dbReference type="Gene3D" id="3.30.1330.30">
    <property type="match status" value="1"/>
</dbReference>